<feature type="binding site" evidence="7">
    <location>
        <position position="132"/>
    </location>
    <ligand>
        <name>substrate</name>
    </ligand>
</feature>
<comment type="subcellular location">
    <subcellularLocation>
        <location evidence="7">Cytoplasm</location>
    </subcellularLocation>
</comment>
<feature type="binding site" evidence="8">
    <location>
        <position position="34"/>
    </location>
    <ligand>
        <name>(2R)-3-phosphoglycerate</name>
        <dbReference type="ChEBI" id="CHEBI:58272"/>
    </ligand>
</feature>
<dbReference type="EC" id="2.7.2.3" evidence="2 7"/>
<accession>A0A1G1ZN31</accession>
<dbReference type="Gene3D" id="3.40.50.1260">
    <property type="entry name" value="Phosphoglycerate kinase, N-terminal domain"/>
    <property type="match status" value="2"/>
</dbReference>
<dbReference type="PANTHER" id="PTHR11406">
    <property type="entry name" value="PHOSPHOGLYCERATE KINASE"/>
    <property type="match status" value="1"/>
</dbReference>
<comment type="subunit">
    <text evidence="7">Monomer.</text>
</comment>
<dbReference type="HAMAP" id="MF_00145">
    <property type="entry name" value="Phosphoglyc_kinase"/>
    <property type="match status" value="1"/>
</dbReference>
<feature type="binding site" evidence="8">
    <location>
        <position position="165"/>
    </location>
    <ligand>
        <name>(2R)-3-phosphoglycerate</name>
        <dbReference type="ChEBI" id="CHEBI:58272"/>
    </ligand>
</feature>
<dbReference type="GO" id="GO:0006094">
    <property type="term" value="P:gluconeogenesis"/>
    <property type="evidence" value="ECO:0007669"/>
    <property type="project" value="TreeGrafter"/>
</dbReference>
<dbReference type="UniPathway" id="UPA00109">
    <property type="reaction ID" value="UER00185"/>
</dbReference>
<comment type="similarity">
    <text evidence="7 10">Belongs to the phosphoglycerate kinase family.</text>
</comment>
<feature type="binding site" evidence="8">
    <location>
        <position position="132"/>
    </location>
    <ligand>
        <name>(2R)-3-phosphoglycerate</name>
        <dbReference type="ChEBI" id="CHEBI:58272"/>
    </ligand>
</feature>
<dbReference type="GO" id="GO:0043531">
    <property type="term" value="F:ADP binding"/>
    <property type="evidence" value="ECO:0007669"/>
    <property type="project" value="TreeGrafter"/>
</dbReference>
<evidence type="ECO:0000256" key="10">
    <source>
        <dbReference type="RuleBase" id="RU000532"/>
    </source>
</evidence>
<reference evidence="11 12" key="1">
    <citation type="journal article" date="2016" name="Nat. Commun.">
        <title>Thousands of microbial genomes shed light on interconnected biogeochemical processes in an aquifer system.</title>
        <authorList>
            <person name="Anantharaman K."/>
            <person name="Brown C.T."/>
            <person name="Hug L.A."/>
            <person name="Sharon I."/>
            <person name="Castelle C.J."/>
            <person name="Probst A.J."/>
            <person name="Thomas B.C."/>
            <person name="Singh A."/>
            <person name="Wilkins M.J."/>
            <person name="Karaoz U."/>
            <person name="Brodie E.L."/>
            <person name="Williams K.H."/>
            <person name="Hubbard S.S."/>
            <person name="Banfield J.F."/>
        </authorList>
    </citation>
    <scope>NUCLEOTIDE SEQUENCE [LARGE SCALE GENOMIC DNA]</scope>
</reference>
<gene>
    <name evidence="7" type="primary">pgk</name>
    <name evidence="11" type="ORF">A3A04_02170</name>
</gene>
<dbReference type="GO" id="GO:0004618">
    <property type="term" value="F:phosphoglycerate kinase activity"/>
    <property type="evidence" value="ECO:0007669"/>
    <property type="project" value="UniProtKB-UniRule"/>
</dbReference>
<evidence type="ECO:0000256" key="4">
    <source>
        <dbReference type="ARBA" id="ARBA00022741"/>
    </source>
</evidence>
<keyword evidence="3 7" id="KW-0808">Transferase</keyword>
<sequence length="385" mass="42598">MKFLSACNKEELKGKAVLVRVDINIDRDARSFLRIDAVIPTIKFLYNAHARVVLLAHEGRPESCYEFQKQECVSICRIDQVLQSMSMAHNAPLLEDRLRLPLTFIPGFDMEDIKRRLHHAPNGSIFLLENLRFIKGEKENDKNVARMLSGLGDVYVNDAFSVSHRAHASVHAITKYLPSYAGLSLESEIKNLERFVNEERPKTVIMGGAKVVGKIDAIESLMTNADHLLTGGVLATTLLVAEGKDVKKSLYEKEKVALAATLLVSPKTYVPEDWVEENDAILDIGPLTEKRYQEIIMQSKSIIWNGPLGYTEKAEFRKGSEFIARAIVESGARACVGGGQTVALLENMGIVKQFEFISTGGGAMLEFLGGKKLPGIEALNSSHSL</sequence>
<dbReference type="Pfam" id="PF00162">
    <property type="entry name" value="PGK"/>
    <property type="match status" value="1"/>
</dbReference>
<keyword evidence="7" id="KW-0963">Cytoplasm</keyword>
<feature type="binding site" evidence="7 8">
    <location>
        <begin position="22"/>
        <end position="24"/>
    </location>
    <ligand>
        <name>substrate</name>
    </ligand>
</feature>
<feature type="binding site" evidence="7 8">
    <location>
        <begin position="57"/>
        <end position="60"/>
    </location>
    <ligand>
        <name>substrate</name>
    </ligand>
</feature>
<dbReference type="SUPFAM" id="SSF53748">
    <property type="entry name" value="Phosphoglycerate kinase"/>
    <property type="match status" value="1"/>
</dbReference>
<evidence type="ECO:0000313" key="11">
    <source>
        <dbReference type="EMBL" id="OGY65247.1"/>
    </source>
</evidence>
<keyword evidence="7" id="KW-0324">Glycolysis</keyword>
<dbReference type="PRINTS" id="PR00477">
    <property type="entry name" value="PHGLYCKINASE"/>
</dbReference>
<comment type="catalytic activity">
    <reaction evidence="1 7 10">
        <text>(2R)-3-phosphoglycerate + ATP = (2R)-3-phospho-glyceroyl phosphate + ADP</text>
        <dbReference type="Rhea" id="RHEA:14801"/>
        <dbReference type="ChEBI" id="CHEBI:30616"/>
        <dbReference type="ChEBI" id="CHEBI:57604"/>
        <dbReference type="ChEBI" id="CHEBI:58272"/>
        <dbReference type="ChEBI" id="CHEBI:456216"/>
        <dbReference type="EC" id="2.7.2.3"/>
    </reaction>
</comment>
<evidence type="ECO:0000256" key="3">
    <source>
        <dbReference type="ARBA" id="ARBA00022679"/>
    </source>
</evidence>
<dbReference type="GO" id="GO:0006096">
    <property type="term" value="P:glycolytic process"/>
    <property type="evidence" value="ECO:0007669"/>
    <property type="project" value="UniProtKB-UniRule"/>
</dbReference>
<feature type="binding site" evidence="7">
    <location>
        <position position="165"/>
    </location>
    <ligand>
        <name>substrate</name>
    </ligand>
</feature>
<comment type="caution">
    <text evidence="11">The sequence shown here is derived from an EMBL/GenBank/DDBJ whole genome shotgun (WGS) entry which is preliminary data.</text>
</comment>
<dbReference type="PANTHER" id="PTHR11406:SF23">
    <property type="entry name" value="PHOSPHOGLYCERATE KINASE 1, CHLOROPLASTIC-RELATED"/>
    <property type="match status" value="1"/>
</dbReference>
<protein>
    <recommendedName>
        <fullName evidence="2 7">Phosphoglycerate kinase</fullName>
        <ecNumber evidence="2 7">2.7.2.3</ecNumber>
    </recommendedName>
</protein>
<feature type="binding site" evidence="7 9">
    <location>
        <position position="214"/>
    </location>
    <ligand>
        <name>ATP</name>
        <dbReference type="ChEBI" id="CHEBI:30616"/>
    </ligand>
</feature>
<keyword evidence="5 7" id="KW-0418">Kinase</keyword>
<evidence type="ECO:0000256" key="7">
    <source>
        <dbReference type="HAMAP-Rule" id="MF_00145"/>
    </source>
</evidence>
<evidence type="ECO:0000256" key="6">
    <source>
        <dbReference type="ARBA" id="ARBA00022840"/>
    </source>
</evidence>
<evidence type="ECO:0000256" key="8">
    <source>
        <dbReference type="PIRSR" id="PIRSR000724-1"/>
    </source>
</evidence>
<keyword evidence="6 7" id="KW-0067">ATP-binding</keyword>
<dbReference type="PIRSF" id="PIRSF000724">
    <property type="entry name" value="Pgk"/>
    <property type="match status" value="1"/>
</dbReference>
<keyword evidence="4 7" id="KW-0547">Nucleotide-binding</keyword>
<dbReference type="AlphaFoldDB" id="A0A1G1ZN31"/>
<dbReference type="STRING" id="1798406.A3A04_02170"/>
<dbReference type="EMBL" id="MHJI01000021">
    <property type="protein sequence ID" value="OGY65247.1"/>
    <property type="molecule type" value="Genomic_DNA"/>
</dbReference>
<evidence type="ECO:0000256" key="2">
    <source>
        <dbReference type="ARBA" id="ARBA00013061"/>
    </source>
</evidence>
<proteinExistence type="inferred from homology"/>
<evidence type="ECO:0000313" key="12">
    <source>
        <dbReference type="Proteomes" id="UP000178517"/>
    </source>
</evidence>
<organism evidence="11 12">
    <name type="scientific">Candidatus Harrisonbacteria bacterium RIFCSPLOWO2_01_FULL_40_28</name>
    <dbReference type="NCBI Taxonomy" id="1798406"/>
    <lineage>
        <taxon>Bacteria</taxon>
        <taxon>Candidatus Harrisoniibacteriota</taxon>
    </lineage>
</organism>
<name>A0A1G1ZN31_9BACT</name>
<dbReference type="GO" id="GO:0005524">
    <property type="term" value="F:ATP binding"/>
    <property type="evidence" value="ECO:0007669"/>
    <property type="project" value="UniProtKB-KW"/>
</dbReference>
<dbReference type="InterPro" id="IPR001576">
    <property type="entry name" value="Phosphoglycerate_kinase"/>
</dbReference>
<dbReference type="InterPro" id="IPR036043">
    <property type="entry name" value="Phosphoglycerate_kinase_sf"/>
</dbReference>
<dbReference type="InterPro" id="IPR015824">
    <property type="entry name" value="Phosphoglycerate_kinase_N"/>
</dbReference>
<dbReference type="Proteomes" id="UP000178517">
    <property type="component" value="Unassembled WGS sequence"/>
</dbReference>
<comment type="pathway">
    <text evidence="7">Carbohydrate degradation; glycolysis; pyruvate from D-glyceraldehyde 3-phosphate: step 2/5.</text>
</comment>
<dbReference type="GO" id="GO:0005829">
    <property type="term" value="C:cytosol"/>
    <property type="evidence" value="ECO:0007669"/>
    <property type="project" value="TreeGrafter"/>
</dbReference>
<evidence type="ECO:0000256" key="5">
    <source>
        <dbReference type="ARBA" id="ARBA00022777"/>
    </source>
</evidence>
<comment type="caution">
    <text evidence="7">Lacks conserved residue(s) required for the propagation of feature annotation.</text>
</comment>
<feature type="binding site" evidence="7">
    <location>
        <position position="34"/>
    </location>
    <ligand>
        <name>substrate</name>
    </ligand>
</feature>
<evidence type="ECO:0000256" key="9">
    <source>
        <dbReference type="PIRSR" id="PIRSR000724-2"/>
    </source>
</evidence>
<feature type="binding site" evidence="7 9">
    <location>
        <position position="312"/>
    </location>
    <ligand>
        <name>ATP</name>
        <dbReference type="ChEBI" id="CHEBI:30616"/>
    </ligand>
</feature>
<evidence type="ECO:0000256" key="1">
    <source>
        <dbReference type="ARBA" id="ARBA00000642"/>
    </source>
</evidence>